<dbReference type="GO" id="GO:0070987">
    <property type="term" value="P:error-free translesion synthesis"/>
    <property type="evidence" value="ECO:0007669"/>
    <property type="project" value="TreeGrafter"/>
</dbReference>
<evidence type="ECO:0000313" key="3">
    <source>
        <dbReference type="Proteomes" id="UP000553459"/>
    </source>
</evidence>
<evidence type="ECO:0000259" key="1">
    <source>
        <dbReference type="PROSITE" id="PS51087"/>
    </source>
</evidence>
<dbReference type="Pfam" id="PF04379">
    <property type="entry name" value="DUF525"/>
    <property type="match status" value="1"/>
</dbReference>
<feature type="domain" description="ApaG" evidence="1">
    <location>
        <begin position="3"/>
        <end position="128"/>
    </location>
</feature>
<dbReference type="NCBIfam" id="NF003967">
    <property type="entry name" value="PRK05461.1"/>
    <property type="match status" value="1"/>
</dbReference>
<dbReference type="AlphaFoldDB" id="A0A845PYE4"/>
<sequence length="128" mass="14715">MYSAITHSIHIIVETFYDTENSSPIDERYIFTYHITIKNNGSIPIKLLKRKWQIKDVVFGLREVAGDGVIGMSPEIYPGDEFNYFSNVSLYSGIGLMQGHYLLRNLNTKETFEVEIPKFSLIAEVVYN</sequence>
<gene>
    <name evidence="2" type="primary">apaG</name>
    <name evidence="2" type="ORF">GNY06_06845</name>
</gene>
<dbReference type="EMBL" id="JAAABJ010000507">
    <property type="protein sequence ID" value="NAW51100.1"/>
    <property type="molecule type" value="Genomic_DNA"/>
</dbReference>
<name>A0A845PYE4_9FLAO</name>
<dbReference type="SUPFAM" id="SSF110069">
    <property type="entry name" value="ApaG-like"/>
    <property type="match status" value="1"/>
</dbReference>
<organism evidence="2 3">
    <name type="scientific">Elizabethkingia argenteiflava</name>
    <dbReference type="NCBI Taxonomy" id="2681556"/>
    <lineage>
        <taxon>Bacteria</taxon>
        <taxon>Pseudomonadati</taxon>
        <taxon>Bacteroidota</taxon>
        <taxon>Flavobacteriia</taxon>
        <taxon>Flavobacteriales</taxon>
        <taxon>Weeksellaceae</taxon>
        <taxon>Elizabethkingia</taxon>
    </lineage>
</organism>
<dbReference type="PANTHER" id="PTHR14289">
    <property type="entry name" value="F-BOX ONLY PROTEIN 3"/>
    <property type="match status" value="1"/>
</dbReference>
<dbReference type="InterPro" id="IPR036767">
    <property type="entry name" value="ApaG_sf"/>
</dbReference>
<reference evidence="2 3" key="1">
    <citation type="submission" date="2019-11" db="EMBL/GenBank/DDBJ databases">
        <title>Characterization of Elizabethkingia argenteiflava sp. nov., isolated from inner surface of Soybean Pods.</title>
        <authorList>
            <person name="Mo S."/>
        </authorList>
    </citation>
    <scope>NUCLEOTIDE SEQUENCE [LARGE SCALE GENOMIC DNA]</scope>
    <source>
        <strain evidence="2 3">YB22</strain>
    </source>
</reference>
<protein>
    <submittedName>
        <fullName evidence="2">Co2+/Mg2+ efflux protein ApaG</fullName>
    </submittedName>
</protein>
<dbReference type="Proteomes" id="UP000553459">
    <property type="component" value="Unassembled WGS sequence"/>
</dbReference>
<comment type="caution">
    <text evidence="2">The sequence shown here is derived from an EMBL/GenBank/DDBJ whole genome shotgun (WGS) entry which is preliminary data.</text>
</comment>
<proteinExistence type="predicted"/>
<evidence type="ECO:0000313" key="2">
    <source>
        <dbReference type="EMBL" id="NAW51100.1"/>
    </source>
</evidence>
<dbReference type="PANTHER" id="PTHR14289:SF16">
    <property type="entry name" value="POLYMERASE DELTA-INTERACTING PROTEIN 2"/>
    <property type="match status" value="1"/>
</dbReference>
<dbReference type="Gene3D" id="2.60.40.1470">
    <property type="entry name" value="ApaG domain"/>
    <property type="match status" value="1"/>
</dbReference>
<dbReference type="PROSITE" id="PS51087">
    <property type="entry name" value="APAG"/>
    <property type="match status" value="1"/>
</dbReference>
<dbReference type="InterPro" id="IPR007474">
    <property type="entry name" value="ApaG_domain"/>
</dbReference>
<keyword evidence="3" id="KW-1185">Reference proteome</keyword>
<accession>A0A845PYE4</accession>